<name>A0AAF0QEU5_SOLVR</name>
<evidence type="ECO:0000313" key="2">
    <source>
        <dbReference type="Proteomes" id="UP001234989"/>
    </source>
</evidence>
<evidence type="ECO:0000313" key="1">
    <source>
        <dbReference type="EMBL" id="WMV18574.1"/>
    </source>
</evidence>
<sequence>MCAYAKWESYCLCLKGNLKFMRRIILLTTVN</sequence>
<protein>
    <submittedName>
        <fullName evidence="1">Uncharacterized protein</fullName>
    </submittedName>
</protein>
<keyword evidence="2" id="KW-1185">Reference proteome</keyword>
<organism evidence="1 2">
    <name type="scientific">Solanum verrucosum</name>
    <dbReference type="NCBI Taxonomy" id="315347"/>
    <lineage>
        <taxon>Eukaryota</taxon>
        <taxon>Viridiplantae</taxon>
        <taxon>Streptophyta</taxon>
        <taxon>Embryophyta</taxon>
        <taxon>Tracheophyta</taxon>
        <taxon>Spermatophyta</taxon>
        <taxon>Magnoliopsida</taxon>
        <taxon>eudicotyledons</taxon>
        <taxon>Gunneridae</taxon>
        <taxon>Pentapetalae</taxon>
        <taxon>asterids</taxon>
        <taxon>lamiids</taxon>
        <taxon>Solanales</taxon>
        <taxon>Solanaceae</taxon>
        <taxon>Solanoideae</taxon>
        <taxon>Solaneae</taxon>
        <taxon>Solanum</taxon>
    </lineage>
</organism>
<dbReference type="EMBL" id="CP133614">
    <property type="protein sequence ID" value="WMV18574.1"/>
    <property type="molecule type" value="Genomic_DNA"/>
</dbReference>
<reference evidence="1" key="1">
    <citation type="submission" date="2023-08" db="EMBL/GenBank/DDBJ databases">
        <title>A de novo genome assembly of Solanum verrucosum Schlechtendal, a Mexican diploid species geographically isolated from the other diploid A-genome species in potato relatives.</title>
        <authorList>
            <person name="Hosaka K."/>
        </authorList>
    </citation>
    <scope>NUCLEOTIDE SEQUENCE</scope>
    <source>
        <tissue evidence="1">Young leaves</tissue>
    </source>
</reference>
<dbReference type="AlphaFoldDB" id="A0AAF0QEU5"/>
<gene>
    <name evidence="1" type="ORF">MTR67_011959</name>
</gene>
<accession>A0AAF0QEU5</accession>
<dbReference type="Proteomes" id="UP001234989">
    <property type="component" value="Chromosome 3"/>
</dbReference>
<proteinExistence type="predicted"/>